<reference evidence="14" key="2">
    <citation type="journal article" date="2023" name="Plants (Basel)">
        <title>Annotation of the Turnera subulata (Passifloraceae) Draft Genome Reveals the S-Locus Evolved after the Divergence of Turneroideae from Passifloroideae in a Stepwise Manner.</title>
        <authorList>
            <person name="Henning P.M."/>
            <person name="Roalson E.H."/>
            <person name="Mir W."/>
            <person name="McCubbin A.G."/>
            <person name="Shore J.S."/>
        </authorList>
    </citation>
    <scope>NUCLEOTIDE SEQUENCE</scope>
    <source>
        <strain evidence="14">F60SS</strain>
    </source>
</reference>
<evidence type="ECO:0000256" key="1">
    <source>
        <dbReference type="ARBA" id="ARBA00004229"/>
    </source>
</evidence>
<accession>A0A9Q0GMV1</accession>
<sequence length="977" mass="109725">MALSLNTSSCNPSLHPLLLPTQKNQSPKSYTLTILACSNRPVRANATGLKRRPRPSFFEQIKDKWSRKPTSTTHNFPWQQQQQNQRKQSQEDEPEEVTDTRQSSGEVASVSGIEESSSSRIEPVSSAPQNQYIKAPWNHGAKPRKGKFDSGTGKVDNFVDGFSENGGDNVVDSVVVPQPSAEKEATSRLEEKVLSFDDDLNETSTLVRGPVAQNGSTKVAPLKKNGGSPRSTRLGFREAKVNNFADGFVGNGGDNVVDAVRDKKNGVGKEVDCNSKLEDKIVNLENVLAREEEESVRDVKLDVDVSPTGNSFRSSGGFGSEKVSDYDNGSSVELPWKTEKRRSNTWLAEKLLPEHELKRLRNVSLRMLERIKVGLAGINQDLVDEIHRRWKVNEVVKLKFIGPLACQMRRTHEMLESRTGGLVIWRSGSSVVLYRGIAYKFQCVQTYTNKNEGDTVVLPHNKVVMNNSERKRETFMPDLAKQYKNLSKEELVKLVELNHLLDELGPRYNDWCGRDPLPVDADLLPAVVPGYKPPLRLRAYGVRRSLGDKQMTYMRRLARITPPHFALGRNKELQGLANAMVKLWAKSVIAKIAIKRGVQTTSNERMAETLKRLTGGTLLSRNKEYIVFYRGNDFLPPPVHDTLKERRELTYQQQDVEEQARKVAFSSVKSNTEATNVRSIAGTLAETMAATSQWGNLPSREDVEEMRKDSALARRALLVQHLENKLARAKGKRTKAEKALAKVQEFLEPTDLPTDLETLTDEERVLYRKMGLSMKPYLLLGRRGVYGGTVENIHLHWKYRELVKVIVKGKNFAQVKHIAIDLEAESGGVLVSVDKTTKGYAVIIYRGKNYLRPIKMKPSNLLTRRQALARSIELQRREGLKHHIADLQERIELVKAELEEMRAGKTMDMEKSMQSMLDDSLVSDNDEEVEGEEAYLEVYDSSKNDTDDDNLSSPPTCGGSLSDGALEMAEDIKDSNS</sequence>
<evidence type="ECO:0000256" key="7">
    <source>
        <dbReference type="ARBA" id="ARBA00022946"/>
    </source>
</evidence>
<dbReference type="GO" id="GO:0006397">
    <property type="term" value="P:mRNA processing"/>
    <property type="evidence" value="ECO:0007669"/>
    <property type="project" value="UniProtKB-KW"/>
</dbReference>
<keyword evidence="8" id="KW-0508">mRNA splicing</keyword>
<evidence type="ECO:0000313" key="15">
    <source>
        <dbReference type="Proteomes" id="UP001141552"/>
    </source>
</evidence>
<feature type="domain" description="CRM" evidence="13">
    <location>
        <begin position="757"/>
        <end position="857"/>
    </location>
</feature>
<dbReference type="SMART" id="SM01103">
    <property type="entry name" value="CRS1_YhbY"/>
    <property type="match status" value="3"/>
</dbReference>
<feature type="region of interest" description="Disordered" evidence="12">
    <location>
        <begin position="212"/>
        <end position="231"/>
    </location>
</feature>
<keyword evidence="2" id="KW-0150">Chloroplast</keyword>
<feature type="region of interest" description="Disordered" evidence="12">
    <location>
        <begin position="917"/>
        <end position="977"/>
    </location>
</feature>
<feature type="region of interest" description="Disordered" evidence="12">
    <location>
        <begin position="45"/>
        <end position="152"/>
    </location>
</feature>
<evidence type="ECO:0000256" key="8">
    <source>
        <dbReference type="ARBA" id="ARBA00023187"/>
    </source>
</evidence>
<evidence type="ECO:0000259" key="13">
    <source>
        <dbReference type="PROSITE" id="PS51295"/>
    </source>
</evidence>
<proteinExistence type="predicted"/>
<name>A0A9Q0GMV1_9ROSI</name>
<feature type="domain" description="CRM" evidence="13">
    <location>
        <begin position="350"/>
        <end position="446"/>
    </location>
</feature>
<dbReference type="InterPro" id="IPR035920">
    <property type="entry name" value="YhbY-like_sf"/>
</dbReference>
<keyword evidence="4" id="KW-0507">mRNA processing</keyword>
<keyword evidence="7" id="KW-0809">Transit peptide</keyword>
<keyword evidence="15" id="KW-1185">Reference proteome</keyword>
<dbReference type="InterPro" id="IPR001890">
    <property type="entry name" value="RNA-binding_CRM"/>
</dbReference>
<feature type="compositionally biased region" description="Polar residues" evidence="12">
    <location>
        <begin position="1"/>
        <end position="12"/>
    </location>
</feature>
<evidence type="ECO:0000256" key="9">
    <source>
        <dbReference type="ARBA" id="ARBA00023274"/>
    </source>
</evidence>
<evidence type="ECO:0000313" key="14">
    <source>
        <dbReference type="EMBL" id="KAJ4851136.1"/>
    </source>
</evidence>
<feature type="compositionally biased region" description="Low complexity" evidence="12">
    <location>
        <begin position="103"/>
        <end position="128"/>
    </location>
</feature>
<dbReference type="SUPFAM" id="SSF75471">
    <property type="entry name" value="YhbY-like"/>
    <property type="match status" value="3"/>
</dbReference>
<gene>
    <name evidence="14" type="ORF">Tsubulata_003214</name>
</gene>
<evidence type="ECO:0000256" key="2">
    <source>
        <dbReference type="ARBA" id="ARBA00022528"/>
    </source>
</evidence>
<feature type="compositionally biased region" description="Acidic residues" evidence="12">
    <location>
        <begin position="924"/>
        <end position="935"/>
    </location>
</feature>
<dbReference type="Pfam" id="PF01985">
    <property type="entry name" value="CRS1_YhbY"/>
    <property type="match status" value="3"/>
</dbReference>
<feature type="domain" description="CRM" evidence="13">
    <location>
        <begin position="544"/>
        <end position="641"/>
    </location>
</feature>
<dbReference type="GO" id="GO:1990904">
    <property type="term" value="C:ribonucleoprotein complex"/>
    <property type="evidence" value="ECO:0007669"/>
    <property type="project" value="UniProtKB-KW"/>
</dbReference>
<protein>
    <recommendedName>
        <fullName evidence="13">CRM domain-containing protein</fullName>
    </recommendedName>
</protein>
<dbReference type="GO" id="GO:0000373">
    <property type="term" value="P:Group II intron splicing"/>
    <property type="evidence" value="ECO:0007669"/>
    <property type="project" value="UniProtKB-ARBA"/>
</dbReference>
<evidence type="ECO:0000256" key="5">
    <source>
        <dbReference type="ARBA" id="ARBA00022737"/>
    </source>
</evidence>
<dbReference type="FunFam" id="3.30.110.60:FF:000002">
    <property type="entry name" value="CRS2-associated factor 1, chloroplastic"/>
    <property type="match status" value="2"/>
</dbReference>
<keyword evidence="5" id="KW-0677">Repeat</keyword>
<feature type="region of interest" description="Disordered" evidence="12">
    <location>
        <begin position="310"/>
        <end position="330"/>
    </location>
</feature>
<feature type="compositionally biased region" description="Polar residues" evidence="12">
    <location>
        <begin position="68"/>
        <end position="78"/>
    </location>
</feature>
<dbReference type="OrthoDB" id="551352at2759"/>
<keyword evidence="9" id="KW-0687">Ribonucleoprotein</keyword>
<dbReference type="GO" id="GO:0003729">
    <property type="term" value="F:mRNA binding"/>
    <property type="evidence" value="ECO:0007669"/>
    <property type="project" value="InterPro"/>
</dbReference>
<organism evidence="14 15">
    <name type="scientific">Turnera subulata</name>
    <dbReference type="NCBI Taxonomy" id="218843"/>
    <lineage>
        <taxon>Eukaryota</taxon>
        <taxon>Viridiplantae</taxon>
        <taxon>Streptophyta</taxon>
        <taxon>Embryophyta</taxon>
        <taxon>Tracheophyta</taxon>
        <taxon>Spermatophyta</taxon>
        <taxon>Magnoliopsida</taxon>
        <taxon>eudicotyledons</taxon>
        <taxon>Gunneridae</taxon>
        <taxon>Pentapetalae</taxon>
        <taxon>rosids</taxon>
        <taxon>fabids</taxon>
        <taxon>Malpighiales</taxon>
        <taxon>Passifloraceae</taxon>
        <taxon>Turnera</taxon>
    </lineage>
</organism>
<comment type="caution">
    <text evidence="14">The sequence shown here is derived from an EMBL/GenBank/DDBJ whole genome shotgun (WGS) entry which is preliminary data.</text>
</comment>
<dbReference type="InterPro" id="IPR045278">
    <property type="entry name" value="CRS1/CFM2/CFM3"/>
</dbReference>
<dbReference type="PROSITE" id="PS51295">
    <property type="entry name" value="CRM"/>
    <property type="match status" value="3"/>
</dbReference>
<evidence type="ECO:0000256" key="11">
    <source>
        <dbReference type="SAM" id="Coils"/>
    </source>
</evidence>
<feature type="coiled-coil region" evidence="11">
    <location>
        <begin position="877"/>
        <end position="904"/>
    </location>
</feature>
<keyword evidence="11" id="KW-0175">Coiled coil</keyword>
<dbReference type="AlphaFoldDB" id="A0A9Q0GMV1"/>
<dbReference type="Gene3D" id="3.30.110.60">
    <property type="entry name" value="YhbY-like"/>
    <property type="match status" value="3"/>
</dbReference>
<dbReference type="EMBL" id="JAKUCV010000119">
    <property type="protein sequence ID" value="KAJ4851136.1"/>
    <property type="molecule type" value="Genomic_DNA"/>
</dbReference>
<feature type="region of interest" description="Disordered" evidence="12">
    <location>
        <begin position="1"/>
        <end position="25"/>
    </location>
</feature>
<keyword evidence="3" id="KW-0934">Plastid</keyword>
<dbReference type="GO" id="GO:0009507">
    <property type="term" value="C:chloroplast"/>
    <property type="evidence" value="ECO:0007669"/>
    <property type="project" value="UniProtKB-SubCell"/>
</dbReference>
<evidence type="ECO:0000256" key="3">
    <source>
        <dbReference type="ARBA" id="ARBA00022640"/>
    </source>
</evidence>
<comment type="subcellular location">
    <subcellularLocation>
        <location evidence="1">Plastid</location>
        <location evidence="1">Chloroplast</location>
    </subcellularLocation>
</comment>
<dbReference type="Proteomes" id="UP001141552">
    <property type="component" value="Unassembled WGS sequence"/>
</dbReference>
<evidence type="ECO:0000256" key="6">
    <source>
        <dbReference type="ARBA" id="ARBA00022884"/>
    </source>
</evidence>
<dbReference type="PANTHER" id="PTHR31846">
    <property type="entry name" value="CRS1 / YHBY (CRM) DOMAIN-CONTAINING PROTEIN"/>
    <property type="match status" value="1"/>
</dbReference>
<dbReference type="PANTHER" id="PTHR31846:SF7">
    <property type="entry name" value="CRS1 _ YHBY (CRM) DOMAIN-CONTAINING PROTEIN"/>
    <property type="match status" value="1"/>
</dbReference>
<evidence type="ECO:0000256" key="4">
    <source>
        <dbReference type="ARBA" id="ARBA00022664"/>
    </source>
</evidence>
<reference evidence="14" key="1">
    <citation type="submission" date="2022-02" db="EMBL/GenBank/DDBJ databases">
        <authorList>
            <person name="Henning P.M."/>
            <person name="McCubbin A.G."/>
            <person name="Shore J.S."/>
        </authorList>
    </citation>
    <scope>NUCLEOTIDE SEQUENCE</scope>
    <source>
        <strain evidence="14">F60SS</strain>
        <tissue evidence="14">Leaves</tissue>
    </source>
</reference>
<keyword evidence="6 10" id="KW-0694">RNA-binding</keyword>
<evidence type="ECO:0000256" key="12">
    <source>
        <dbReference type="SAM" id="MobiDB-lite"/>
    </source>
</evidence>
<evidence type="ECO:0000256" key="10">
    <source>
        <dbReference type="PROSITE-ProRule" id="PRU00626"/>
    </source>
</evidence>